<sequence length="147" mass="16504">MVVIVIYLYDVVAYHVKGGSASVSFFDAAPSLLQTARSVFRINVSVQLDDFSTFGRERKFCNFNTSRRQHFKSPALAVLVRVDAAEDRRHRCHGNGPDRSLNVSSTTRGVSFELARIENLVESRAVNTEAGTFRFEADVLDQRADLF</sequence>
<comment type="caution">
    <text evidence="1">The sequence shown here is derived from an EMBL/GenBank/DDBJ whole genome shotgun (WGS) entry which is preliminary data.</text>
</comment>
<evidence type="ECO:0000313" key="2">
    <source>
        <dbReference type="Proteomes" id="UP000299102"/>
    </source>
</evidence>
<gene>
    <name evidence="1" type="ORF">EVAR_42965_1</name>
</gene>
<name>A0A4C1YEN9_EUMVA</name>
<organism evidence="1 2">
    <name type="scientific">Eumeta variegata</name>
    <name type="common">Bagworm moth</name>
    <name type="synonym">Eumeta japonica</name>
    <dbReference type="NCBI Taxonomy" id="151549"/>
    <lineage>
        <taxon>Eukaryota</taxon>
        <taxon>Metazoa</taxon>
        <taxon>Ecdysozoa</taxon>
        <taxon>Arthropoda</taxon>
        <taxon>Hexapoda</taxon>
        <taxon>Insecta</taxon>
        <taxon>Pterygota</taxon>
        <taxon>Neoptera</taxon>
        <taxon>Endopterygota</taxon>
        <taxon>Lepidoptera</taxon>
        <taxon>Glossata</taxon>
        <taxon>Ditrysia</taxon>
        <taxon>Tineoidea</taxon>
        <taxon>Psychidae</taxon>
        <taxon>Oiketicinae</taxon>
        <taxon>Eumeta</taxon>
    </lineage>
</organism>
<keyword evidence="2" id="KW-1185">Reference proteome</keyword>
<protein>
    <submittedName>
        <fullName evidence="1">Uncharacterized protein</fullName>
    </submittedName>
</protein>
<evidence type="ECO:0000313" key="1">
    <source>
        <dbReference type="EMBL" id="GBP73793.1"/>
    </source>
</evidence>
<proteinExistence type="predicted"/>
<dbReference type="Proteomes" id="UP000299102">
    <property type="component" value="Unassembled WGS sequence"/>
</dbReference>
<reference evidence="1 2" key="1">
    <citation type="journal article" date="2019" name="Commun. Biol.">
        <title>The bagworm genome reveals a unique fibroin gene that provides high tensile strength.</title>
        <authorList>
            <person name="Kono N."/>
            <person name="Nakamura H."/>
            <person name="Ohtoshi R."/>
            <person name="Tomita M."/>
            <person name="Numata K."/>
            <person name="Arakawa K."/>
        </authorList>
    </citation>
    <scope>NUCLEOTIDE SEQUENCE [LARGE SCALE GENOMIC DNA]</scope>
</reference>
<dbReference type="EMBL" id="BGZK01001186">
    <property type="protein sequence ID" value="GBP73793.1"/>
    <property type="molecule type" value="Genomic_DNA"/>
</dbReference>
<dbReference type="AlphaFoldDB" id="A0A4C1YEN9"/>
<accession>A0A4C1YEN9</accession>